<proteinExistence type="predicted"/>
<reference evidence="2" key="1">
    <citation type="submission" date="2023-04" db="EMBL/GenBank/DDBJ databases">
        <title>Phytophthora fragariaefolia NBRC 109709.</title>
        <authorList>
            <person name="Ichikawa N."/>
            <person name="Sato H."/>
            <person name="Tonouchi N."/>
        </authorList>
    </citation>
    <scope>NUCLEOTIDE SEQUENCE</scope>
    <source>
        <strain evidence="2">NBRC 109709</strain>
    </source>
</reference>
<evidence type="ECO:0000313" key="2">
    <source>
        <dbReference type="EMBL" id="GMF21694.1"/>
    </source>
</evidence>
<evidence type="ECO:0000313" key="3">
    <source>
        <dbReference type="Proteomes" id="UP001165121"/>
    </source>
</evidence>
<feature type="region of interest" description="Disordered" evidence="1">
    <location>
        <begin position="834"/>
        <end position="888"/>
    </location>
</feature>
<evidence type="ECO:0000256" key="1">
    <source>
        <dbReference type="SAM" id="MobiDB-lite"/>
    </source>
</evidence>
<feature type="compositionally biased region" description="Basic and acidic residues" evidence="1">
    <location>
        <begin position="842"/>
        <end position="861"/>
    </location>
</feature>
<comment type="caution">
    <text evidence="2">The sequence shown here is derived from an EMBL/GenBank/DDBJ whole genome shotgun (WGS) entry which is preliminary data.</text>
</comment>
<dbReference type="AlphaFoldDB" id="A0A9W6TX46"/>
<dbReference type="InterPro" id="IPR052842">
    <property type="entry name" value="ER_Co-chaperone"/>
</dbReference>
<sequence length="888" mass="98636">MDLTDIPFDVPIILQSLRKHKNLQNPVGTKMARCLADNRDVYEQVVLRHITDDKVAIQSARNDRFLQVRTNGDCVFDSTRLDDRDLFTMETDVACSIYFVSCFTGNVLQCNDDHSARCENQNRLDWEAWSIVEPRTTDATRGSISSRDRQQLILALAQGDKSPDEVEQIVARLVHALLVLGVEQQAQDRSLEELAAAAFPALPELEKELDGLVTFGVVDVAPHHQDAIGNKWQLAKLPALVLYAAPPKENPYTGKLYRDAETADVRLLENPRKLKRVLKQAIPAEFVTELRGADATVKSFEKLVAAEEALALLVSKHKHATPMYRALATEFSGQGLSFAFLSREEEGAEDIIAALGVEELPAVMVLKSMTERVLLQPEHTKTYRELKGFVEPFAAHAGGDSGMKGDKKGRSKYIRFFTGKDFDDLVMKSDVVWIIEFMNAEREQALTEEEWKKTLAELHRKAGVVALGAVSCEKEAELCERYGGPGVRIFPLGLTGEKALKRDDVLPDTFAAIDEAKEAAIASIPDLTVRIESSAELNGFIANTRGERALPILLFTSKKTTPPMMKGLLFSVPSQKIKLAVIHDADEDVKKQFMVKSSASTSLICLVPTKVDAEEPASAPFGVVAFQKKTMGPYTYPNIMQFILQVLAQYPHPRDAKPEDAAIDLSSLDASSGSALVPYLTKQNMDNLCGSNKICAIGFFEDHVDTLTDPNSRLTKWWNTLVHVAAQSKQHREPFHFMWINGKCQKQFAEAFGIGLFQMPTVAVYSPSKQRYATNVGLFDEENASVFLKSVLSGSIATAPIGDVPELGEECSIEDIQEVLLGADGAVEDDEDLDDMLSEILSDEKQQRDEMEKELKAEQKQSKKGKKKHKPKKKKKKAKKKKAARDEL</sequence>
<keyword evidence="3" id="KW-1185">Reference proteome</keyword>
<feature type="compositionally biased region" description="Basic residues" evidence="1">
    <location>
        <begin position="862"/>
        <end position="888"/>
    </location>
</feature>
<protein>
    <submittedName>
        <fullName evidence="2">Unnamed protein product</fullName>
    </submittedName>
</protein>
<dbReference type="EMBL" id="BSXT01000235">
    <property type="protein sequence ID" value="GMF21694.1"/>
    <property type="molecule type" value="Genomic_DNA"/>
</dbReference>
<gene>
    <name evidence="2" type="ORF">Pfra01_000296700</name>
</gene>
<dbReference type="Gene3D" id="2.80.10.50">
    <property type="match status" value="1"/>
</dbReference>
<dbReference type="PANTHER" id="PTHR45184:SF1">
    <property type="entry name" value="DNAJ PROTEIN ERDJ3A"/>
    <property type="match status" value="1"/>
</dbReference>
<accession>A0A9W6TX46</accession>
<organism evidence="2 3">
    <name type="scientific">Phytophthora fragariaefolia</name>
    <dbReference type="NCBI Taxonomy" id="1490495"/>
    <lineage>
        <taxon>Eukaryota</taxon>
        <taxon>Sar</taxon>
        <taxon>Stramenopiles</taxon>
        <taxon>Oomycota</taxon>
        <taxon>Peronosporomycetes</taxon>
        <taxon>Peronosporales</taxon>
        <taxon>Peronosporaceae</taxon>
        <taxon>Phytophthora</taxon>
    </lineage>
</organism>
<dbReference type="OrthoDB" id="298672at2759"/>
<dbReference type="Gene3D" id="3.40.30.10">
    <property type="entry name" value="Glutaredoxin"/>
    <property type="match status" value="2"/>
</dbReference>
<name>A0A9W6TX46_9STRA</name>
<dbReference type="PANTHER" id="PTHR45184">
    <property type="entry name" value="DNAJ PROTEIN ERDJ3A"/>
    <property type="match status" value="1"/>
</dbReference>
<dbReference type="SUPFAM" id="SSF52833">
    <property type="entry name" value="Thioredoxin-like"/>
    <property type="match status" value="2"/>
</dbReference>
<dbReference type="InterPro" id="IPR036249">
    <property type="entry name" value="Thioredoxin-like_sf"/>
</dbReference>
<dbReference type="Proteomes" id="UP001165121">
    <property type="component" value="Unassembled WGS sequence"/>
</dbReference>